<dbReference type="EMBL" id="AZIM01003918">
    <property type="protein sequence ID" value="ETE61425.1"/>
    <property type="molecule type" value="Genomic_DNA"/>
</dbReference>
<protein>
    <submittedName>
        <fullName evidence="1">Uncharacterized protein</fullName>
    </submittedName>
</protein>
<accession>V8NH70</accession>
<sequence length="91" mass="10480">IHRKVHARLLFAAYLSPTDFILLERIESKFLKAILQQAVSSLKQCVIDVERQLGFLTLPRDIFITRCPFCRAAKYLNQISIPCSSTNRSKE</sequence>
<gene>
    <name evidence="1" type="ORF">L345_12824</name>
</gene>
<evidence type="ECO:0000313" key="1">
    <source>
        <dbReference type="EMBL" id="ETE61425.1"/>
    </source>
</evidence>
<organism evidence="1 2">
    <name type="scientific">Ophiophagus hannah</name>
    <name type="common">King cobra</name>
    <name type="synonym">Naja hannah</name>
    <dbReference type="NCBI Taxonomy" id="8665"/>
    <lineage>
        <taxon>Eukaryota</taxon>
        <taxon>Metazoa</taxon>
        <taxon>Chordata</taxon>
        <taxon>Craniata</taxon>
        <taxon>Vertebrata</taxon>
        <taxon>Euteleostomi</taxon>
        <taxon>Lepidosauria</taxon>
        <taxon>Squamata</taxon>
        <taxon>Bifurcata</taxon>
        <taxon>Unidentata</taxon>
        <taxon>Episquamata</taxon>
        <taxon>Toxicofera</taxon>
        <taxon>Serpentes</taxon>
        <taxon>Colubroidea</taxon>
        <taxon>Elapidae</taxon>
        <taxon>Elapinae</taxon>
        <taxon>Ophiophagus</taxon>
    </lineage>
</organism>
<comment type="caution">
    <text evidence="1">The sequence shown here is derived from an EMBL/GenBank/DDBJ whole genome shotgun (WGS) entry which is preliminary data.</text>
</comment>
<dbReference type="AlphaFoldDB" id="V8NH70"/>
<keyword evidence="2" id="KW-1185">Reference proteome</keyword>
<feature type="non-terminal residue" evidence="1">
    <location>
        <position position="1"/>
    </location>
</feature>
<reference evidence="1 2" key="1">
    <citation type="journal article" date="2013" name="Proc. Natl. Acad. Sci. U.S.A.">
        <title>The king cobra genome reveals dynamic gene evolution and adaptation in the snake venom system.</title>
        <authorList>
            <person name="Vonk F.J."/>
            <person name="Casewell N.R."/>
            <person name="Henkel C.V."/>
            <person name="Heimberg A.M."/>
            <person name="Jansen H.J."/>
            <person name="McCleary R.J."/>
            <person name="Kerkkamp H.M."/>
            <person name="Vos R.A."/>
            <person name="Guerreiro I."/>
            <person name="Calvete J.J."/>
            <person name="Wuster W."/>
            <person name="Woods A.E."/>
            <person name="Logan J.M."/>
            <person name="Harrison R.A."/>
            <person name="Castoe T.A."/>
            <person name="de Koning A.P."/>
            <person name="Pollock D.D."/>
            <person name="Yandell M."/>
            <person name="Calderon D."/>
            <person name="Renjifo C."/>
            <person name="Currier R.B."/>
            <person name="Salgado D."/>
            <person name="Pla D."/>
            <person name="Sanz L."/>
            <person name="Hyder A.S."/>
            <person name="Ribeiro J.M."/>
            <person name="Arntzen J.W."/>
            <person name="van den Thillart G.E."/>
            <person name="Boetzer M."/>
            <person name="Pirovano W."/>
            <person name="Dirks R.P."/>
            <person name="Spaink H.P."/>
            <person name="Duboule D."/>
            <person name="McGlinn E."/>
            <person name="Kini R.M."/>
            <person name="Richardson M.K."/>
        </authorList>
    </citation>
    <scope>NUCLEOTIDE SEQUENCE</scope>
    <source>
        <tissue evidence="1">Blood</tissue>
    </source>
</reference>
<name>V8NH70_OPHHA</name>
<evidence type="ECO:0000313" key="2">
    <source>
        <dbReference type="Proteomes" id="UP000018936"/>
    </source>
</evidence>
<dbReference type="Proteomes" id="UP000018936">
    <property type="component" value="Unassembled WGS sequence"/>
</dbReference>
<proteinExistence type="predicted"/>
<feature type="non-terminal residue" evidence="1">
    <location>
        <position position="91"/>
    </location>
</feature>